<protein>
    <submittedName>
        <fullName evidence="8">Putative transport protein</fullName>
    </submittedName>
</protein>
<feature type="region of interest" description="Disordered" evidence="6">
    <location>
        <begin position="356"/>
        <end position="383"/>
    </location>
</feature>
<dbReference type="Pfam" id="PF01594">
    <property type="entry name" value="AI-2E_transport"/>
    <property type="match status" value="1"/>
</dbReference>
<feature type="transmembrane region" description="Helical" evidence="7">
    <location>
        <begin position="12"/>
        <end position="43"/>
    </location>
</feature>
<dbReference type="PANTHER" id="PTHR21716">
    <property type="entry name" value="TRANSMEMBRANE PROTEIN"/>
    <property type="match status" value="1"/>
</dbReference>
<dbReference type="AlphaFoldDB" id="A0A7V8JRI8"/>
<comment type="caution">
    <text evidence="8">The sequence shown here is derived from an EMBL/GenBank/DDBJ whole genome shotgun (WGS) entry which is preliminary data.</text>
</comment>
<evidence type="ECO:0000256" key="5">
    <source>
        <dbReference type="ARBA" id="ARBA00023136"/>
    </source>
</evidence>
<feature type="compositionally biased region" description="Basic and acidic residues" evidence="6">
    <location>
        <begin position="368"/>
        <end position="383"/>
    </location>
</feature>
<proteinExistence type="inferred from homology"/>
<accession>A0A7V8JRI8</accession>
<comment type="subcellular location">
    <subcellularLocation>
        <location evidence="1">Membrane</location>
        <topology evidence="1">Multi-pass membrane protein</topology>
    </subcellularLocation>
</comment>
<keyword evidence="3 7" id="KW-0812">Transmembrane</keyword>
<evidence type="ECO:0000256" key="1">
    <source>
        <dbReference type="ARBA" id="ARBA00004141"/>
    </source>
</evidence>
<feature type="transmembrane region" description="Helical" evidence="7">
    <location>
        <begin position="63"/>
        <end position="85"/>
    </location>
</feature>
<gene>
    <name evidence="8" type="ORF">GAK30_00922</name>
</gene>
<dbReference type="GO" id="GO:0016020">
    <property type="term" value="C:membrane"/>
    <property type="evidence" value="ECO:0007669"/>
    <property type="project" value="UniProtKB-SubCell"/>
</dbReference>
<name>A0A7V8JRI8_9BURK</name>
<evidence type="ECO:0000313" key="9">
    <source>
        <dbReference type="Proteomes" id="UP000461670"/>
    </source>
</evidence>
<dbReference type="InterPro" id="IPR002549">
    <property type="entry name" value="AI-2E-like"/>
</dbReference>
<dbReference type="EMBL" id="WNDQ01000009">
    <property type="protein sequence ID" value="KAF1022765.1"/>
    <property type="molecule type" value="Genomic_DNA"/>
</dbReference>
<feature type="transmembrane region" description="Helical" evidence="7">
    <location>
        <begin position="158"/>
        <end position="176"/>
    </location>
</feature>
<feature type="transmembrane region" description="Helical" evidence="7">
    <location>
        <begin position="308"/>
        <end position="340"/>
    </location>
</feature>
<keyword evidence="4 7" id="KW-1133">Transmembrane helix</keyword>
<feature type="compositionally biased region" description="Low complexity" evidence="6">
    <location>
        <begin position="356"/>
        <end position="365"/>
    </location>
</feature>
<keyword evidence="5 7" id="KW-0472">Membrane</keyword>
<evidence type="ECO:0000256" key="2">
    <source>
        <dbReference type="ARBA" id="ARBA00009773"/>
    </source>
</evidence>
<dbReference type="PANTHER" id="PTHR21716:SF4">
    <property type="entry name" value="TRANSMEMBRANE PROTEIN 245"/>
    <property type="match status" value="1"/>
</dbReference>
<evidence type="ECO:0000256" key="3">
    <source>
        <dbReference type="ARBA" id="ARBA00022692"/>
    </source>
</evidence>
<evidence type="ECO:0000313" key="8">
    <source>
        <dbReference type="EMBL" id="KAF1022765.1"/>
    </source>
</evidence>
<dbReference type="Proteomes" id="UP000461670">
    <property type="component" value="Unassembled WGS sequence"/>
</dbReference>
<reference evidence="9" key="1">
    <citation type="journal article" date="2020" name="MBio">
        <title>Horizontal gene transfer to a defensive symbiont with a reduced genome amongst a multipartite beetle microbiome.</title>
        <authorList>
            <person name="Waterworth S.C."/>
            <person name="Florez L.V."/>
            <person name="Rees E.R."/>
            <person name="Hertweck C."/>
            <person name="Kaltenpoth M."/>
            <person name="Kwan J.C."/>
        </authorList>
    </citation>
    <scope>NUCLEOTIDE SEQUENCE [LARGE SCALE GENOMIC DNA]</scope>
</reference>
<evidence type="ECO:0000256" key="7">
    <source>
        <dbReference type="SAM" id="Phobius"/>
    </source>
</evidence>
<sequence length="383" mass="41146">MNTPALQRTVFLLLLCAVTAAFWVILWPFIGAVFWAVVLAILFNPVHRRFLARMPRRRNLTALLTLSVALLIVILPLLVLTASLIQEAVLVYQRVQSGQLNFGAYFEQIIGVMPAWVLSLLDRVGLGDLASLQTKLSQGAAQASQFLAAQAINIGQNTLQFIVSFGVMLYLLFFLLRDGRALVARLIEAIPLEPTHKRELIAKFITVTRATVKGNVVVALTQGILGGLAFWTLGIQGALLWTVLMAFLSLLPAIGAGLIWGPVAIYFLATGSIVAGLGLIAYGVLVIGMVDNVLRPILVGKDTRMPDYVVLISTIGGMSLMGITGFVIGPVIAALFMAAWELFVGRQALEDVAEAAPASPVSPAAIRVQDKDKPAREPAEGGN</sequence>
<evidence type="ECO:0000256" key="6">
    <source>
        <dbReference type="SAM" id="MobiDB-lite"/>
    </source>
</evidence>
<comment type="similarity">
    <text evidence="2">Belongs to the autoinducer-2 exporter (AI-2E) (TC 2.A.86) family.</text>
</comment>
<evidence type="ECO:0000256" key="4">
    <source>
        <dbReference type="ARBA" id="ARBA00022989"/>
    </source>
</evidence>
<organism evidence="8 9">
    <name type="scientific">Paracidovorax wautersii</name>
    <dbReference type="NCBI Taxonomy" id="1177982"/>
    <lineage>
        <taxon>Bacteria</taxon>
        <taxon>Pseudomonadati</taxon>
        <taxon>Pseudomonadota</taxon>
        <taxon>Betaproteobacteria</taxon>
        <taxon>Burkholderiales</taxon>
        <taxon>Comamonadaceae</taxon>
        <taxon>Paracidovorax</taxon>
    </lineage>
</organism>
<feature type="transmembrane region" description="Helical" evidence="7">
    <location>
        <begin position="238"/>
        <end position="259"/>
    </location>
</feature>
<feature type="transmembrane region" description="Helical" evidence="7">
    <location>
        <begin position="265"/>
        <end position="287"/>
    </location>
</feature>